<dbReference type="InterPro" id="IPR036770">
    <property type="entry name" value="Ankyrin_rpt-contain_sf"/>
</dbReference>
<feature type="region of interest" description="Disordered" evidence="3">
    <location>
        <begin position="1"/>
        <end position="149"/>
    </location>
</feature>
<evidence type="ECO:0000256" key="3">
    <source>
        <dbReference type="SAM" id="MobiDB-lite"/>
    </source>
</evidence>
<reference evidence="4" key="1">
    <citation type="submission" date="2022-12" db="EMBL/GenBank/DDBJ databases">
        <authorList>
            <person name="Petersen C."/>
        </authorList>
    </citation>
    <scope>NUCLEOTIDE SEQUENCE</scope>
    <source>
        <strain evidence="4">IBT 21472</strain>
    </source>
</reference>
<dbReference type="SUPFAM" id="SSF48403">
    <property type="entry name" value="Ankyrin repeat"/>
    <property type="match status" value="1"/>
</dbReference>
<evidence type="ECO:0000256" key="2">
    <source>
        <dbReference type="ARBA" id="ARBA00023043"/>
    </source>
</evidence>
<dbReference type="Gene3D" id="1.25.40.20">
    <property type="entry name" value="Ankyrin repeat-containing domain"/>
    <property type="match status" value="1"/>
</dbReference>
<evidence type="ECO:0000313" key="4">
    <source>
        <dbReference type="EMBL" id="KAJ5330452.1"/>
    </source>
</evidence>
<reference evidence="4" key="2">
    <citation type="journal article" date="2023" name="IMA Fungus">
        <title>Comparative genomic study of the Penicillium genus elucidates a diverse pangenome and 15 lateral gene transfer events.</title>
        <authorList>
            <person name="Petersen C."/>
            <person name="Sorensen T."/>
            <person name="Nielsen M.R."/>
            <person name="Sondergaard T.E."/>
            <person name="Sorensen J.L."/>
            <person name="Fitzpatrick D.A."/>
            <person name="Frisvad J.C."/>
            <person name="Nielsen K.L."/>
        </authorList>
    </citation>
    <scope>NUCLEOTIDE SEQUENCE</scope>
    <source>
        <strain evidence="4">IBT 21472</strain>
    </source>
</reference>
<proteinExistence type="predicted"/>
<dbReference type="InterPro" id="IPR002110">
    <property type="entry name" value="Ankyrin_rpt"/>
</dbReference>
<protein>
    <submittedName>
        <fullName evidence="4">Uncharacterized protein</fullName>
    </submittedName>
</protein>
<gene>
    <name evidence="4" type="ORF">N7476_000235</name>
</gene>
<dbReference type="SMART" id="SM00248">
    <property type="entry name" value="ANK"/>
    <property type="match status" value="3"/>
</dbReference>
<dbReference type="Pfam" id="PF12796">
    <property type="entry name" value="Ank_2"/>
    <property type="match status" value="1"/>
</dbReference>
<sequence>MAQPKSSNGVPPKAAKSKKQQDELTEKLRKVEDAAENGTMPSAVVESLNEQVNLSKTANGRPALDPHSKPPFELPEGQSVPDSSEGNGAVEPHDTPMGEATNNDGSQPAAADPGRNDSVEPIDRPMTEATNKDTSEPPVSMMPGSLGESVKEEDDMLVSFQKMSIGGRQFGGQPEAWFSTGSSTKAIVRHGPLKGAMYKIQSAKGYNLRNFPEASDKNSRITQIWDRDENGRRHRRFPVMEFLLRNSADINQKSPSGTSPIQIAIIMEHIDIVRRLLSYKETLLVNEQDCHSFTALMLASARGKLEVVKILLEHPNLNLNAMDDQGKTPFWWAAAGGLFDIVQLLANQSGVKKRLKDSNGLTAYAIAKKHKHGHITVFLRSF</sequence>
<dbReference type="PANTHER" id="PTHR24198">
    <property type="entry name" value="ANKYRIN REPEAT AND PROTEIN KINASE DOMAIN-CONTAINING PROTEIN"/>
    <property type="match status" value="1"/>
</dbReference>
<name>A0A9W9UBG2_9EURO</name>
<comment type="caution">
    <text evidence="4">The sequence shown here is derived from an EMBL/GenBank/DDBJ whole genome shotgun (WGS) entry which is preliminary data.</text>
</comment>
<keyword evidence="2" id="KW-0040">ANK repeat</keyword>
<keyword evidence="1" id="KW-0677">Repeat</keyword>
<keyword evidence="5" id="KW-1185">Reference proteome</keyword>
<dbReference type="EMBL" id="JAPZBO010000001">
    <property type="protein sequence ID" value="KAJ5330452.1"/>
    <property type="molecule type" value="Genomic_DNA"/>
</dbReference>
<dbReference type="PANTHER" id="PTHR24198:SF165">
    <property type="entry name" value="ANKYRIN REPEAT-CONTAINING PROTEIN-RELATED"/>
    <property type="match status" value="1"/>
</dbReference>
<feature type="compositionally biased region" description="Basic and acidic residues" evidence="3">
    <location>
        <begin position="114"/>
        <end position="135"/>
    </location>
</feature>
<dbReference type="Proteomes" id="UP001147746">
    <property type="component" value="Unassembled WGS sequence"/>
</dbReference>
<evidence type="ECO:0000256" key="1">
    <source>
        <dbReference type="ARBA" id="ARBA00022737"/>
    </source>
</evidence>
<feature type="compositionally biased region" description="Basic and acidic residues" evidence="3">
    <location>
        <begin position="19"/>
        <end position="33"/>
    </location>
</feature>
<feature type="compositionally biased region" description="Polar residues" evidence="3">
    <location>
        <begin position="48"/>
        <end position="58"/>
    </location>
</feature>
<organism evidence="4 5">
    <name type="scientific">Penicillium atrosanguineum</name>
    <dbReference type="NCBI Taxonomy" id="1132637"/>
    <lineage>
        <taxon>Eukaryota</taxon>
        <taxon>Fungi</taxon>
        <taxon>Dikarya</taxon>
        <taxon>Ascomycota</taxon>
        <taxon>Pezizomycotina</taxon>
        <taxon>Eurotiomycetes</taxon>
        <taxon>Eurotiomycetidae</taxon>
        <taxon>Eurotiales</taxon>
        <taxon>Aspergillaceae</taxon>
        <taxon>Penicillium</taxon>
    </lineage>
</organism>
<dbReference type="AlphaFoldDB" id="A0A9W9UBG2"/>
<evidence type="ECO:0000313" key="5">
    <source>
        <dbReference type="Proteomes" id="UP001147746"/>
    </source>
</evidence>
<accession>A0A9W9UBG2</accession>